<feature type="region of interest" description="Disordered" evidence="1">
    <location>
        <begin position="88"/>
        <end position="110"/>
    </location>
</feature>
<sequence length="177" mass="20251">MSPAKQPNEVQPNVTCPIIEATTMDICLHCYLHQHSYTNEEENIQAIEFVEITKNLQPMFRDWTEEQQSGIDVKYLYRLPSPTRAFQNGAISKSAPTSLSRASPKRLPSHTSEILRRYRRSIKHRRQELANPRRVSTKVVGALHQLRREKDACIKVLIANAQTSLIANASTSLERGW</sequence>
<evidence type="ECO:0000256" key="1">
    <source>
        <dbReference type="SAM" id="MobiDB-lite"/>
    </source>
</evidence>
<evidence type="ECO:0000313" key="3">
    <source>
        <dbReference type="Proteomes" id="UP000822688"/>
    </source>
</evidence>
<proteinExistence type="predicted"/>
<dbReference type="AlphaFoldDB" id="A0A8T0J711"/>
<name>A0A8T0J711_CERPU</name>
<dbReference type="EMBL" id="CM026421">
    <property type="protein sequence ID" value="KAG0590759.1"/>
    <property type="molecule type" value="Genomic_DNA"/>
</dbReference>
<feature type="compositionally biased region" description="Polar residues" evidence="1">
    <location>
        <begin position="88"/>
        <end position="101"/>
    </location>
</feature>
<accession>A0A8T0J711</accession>
<protein>
    <submittedName>
        <fullName evidence="2">Uncharacterized protein</fullName>
    </submittedName>
</protein>
<evidence type="ECO:0000313" key="2">
    <source>
        <dbReference type="EMBL" id="KAG0590759.1"/>
    </source>
</evidence>
<gene>
    <name evidence="2" type="ORF">KC19_1G124400</name>
</gene>
<dbReference type="Proteomes" id="UP000822688">
    <property type="component" value="Chromosome 1"/>
</dbReference>
<comment type="caution">
    <text evidence="2">The sequence shown here is derived from an EMBL/GenBank/DDBJ whole genome shotgun (WGS) entry which is preliminary data.</text>
</comment>
<reference evidence="2" key="1">
    <citation type="submission" date="2020-06" db="EMBL/GenBank/DDBJ databases">
        <title>WGS assembly of Ceratodon purpureus strain R40.</title>
        <authorList>
            <person name="Carey S.B."/>
            <person name="Jenkins J."/>
            <person name="Shu S."/>
            <person name="Lovell J.T."/>
            <person name="Sreedasyam A."/>
            <person name="Maumus F."/>
            <person name="Tiley G.P."/>
            <person name="Fernandez-Pozo N."/>
            <person name="Barry K."/>
            <person name="Chen C."/>
            <person name="Wang M."/>
            <person name="Lipzen A."/>
            <person name="Daum C."/>
            <person name="Saski C.A."/>
            <person name="Payton A.C."/>
            <person name="Mcbreen J.C."/>
            <person name="Conrad R.E."/>
            <person name="Kollar L.M."/>
            <person name="Olsson S."/>
            <person name="Huttunen S."/>
            <person name="Landis J.B."/>
            <person name="Wickett N.J."/>
            <person name="Johnson M.G."/>
            <person name="Rensing S.A."/>
            <person name="Grimwood J."/>
            <person name="Schmutz J."/>
            <person name="Mcdaniel S.F."/>
        </authorList>
    </citation>
    <scope>NUCLEOTIDE SEQUENCE</scope>
    <source>
        <strain evidence="2">R40</strain>
    </source>
</reference>
<organism evidence="2 3">
    <name type="scientific">Ceratodon purpureus</name>
    <name type="common">Fire moss</name>
    <name type="synonym">Dicranum purpureum</name>
    <dbReference type="NCBI Taxonomy" id="3225"/>
    <lineage>
        <taxon>Eukaryota</taxon>
        <taxon>Viridiplantae</taxon>
        <taxon>Streptophyta</taxon>
        <taxon>Embryophyta</taxon>
        <taxon>Bryophyta</taxon>
        <taxon>Bryophytina</taxon>
        <taxon>Bryopsida</taxon>
        <taxon>Dicranidae</taxon>
        <taxon>Pseudoditrichales</taxon>
        <taxon>Ditrichaceae</taxon>
        <taxon>Ceratodon</taxon>
    </lineage>
</organism>
<keyword evidence="3" id="KW-1185">Reference proteome</keyword>